<dbReference type="InterPro" id="IPR007016">
    <property type="entry name" value="O-antigen_ligase-rel_domated"/>
</dbReference>
<sequence length="94" mass="10521">FLMLGTLSRGAWLAVLVVGILWTILNRQWKLMGIGAAILVIAGALVITQQSHKPDQERLLYKLQQTDSSYRYTNGTQGTAWILIQENPVKGYGY</sequence>
<keyword evidence="3 5" id="KW-1133">Transmembrane helix</keyword>
<feature type="non-terminal residue" evidence="7">
    <location>
        <position position="94"/>
    </location>
</feature>
<dbReference type="GO" id="GO:0016020">
    <property type="term" value="C:membrane"/>
    <property type="evidence" value="ECO:0007669"/>
    <property type="project" value="UniProtKB-SubCell"/>
</dbReference>
<feature type="transmembrane region" description="Helical" evidence="5">
    <location>
        <begin position="7"/>
        <end position="25"/>
    </location>
</feature>
<dbReference type="Pfam" id="PF04932">
    <property type="entry name" value="Wzy_C"/>
    <property type="match status" value="1"/>
</dbReference>
<keyword evidence="7" id="KW-0436">Ligase</keyword>
<dbReference type="EMBL" id="DAATHJ010000146">
    <property type="protein sequence ID" value="HAE8613185.1"/>
    <property type="molecule type" value="Genomic_DNA"/>
</dbReference>
<organism evidence="7">
    <name type="scientific">Salmonella enterica subsp. salamae serovar 30:1,z28:z6</name>
    <dbReference type="NCBI Taxonomy" id="1967615"/>
    <lineage>
        <taxon>Bacteria</taxon>
        <taxon>Pseudomonadati</taxon>
        <taxon>Pseudomonadota</taxon>
        <taxon>Gammaproteobacteria</taxon>
        <taxon>Enterobacterales</taxon>
        <taxon>Enterobacteriaceae</taxon>
        <taxon>Salmonella</taxon>
    </lineage>
</organism>
<accession>A0A737Y5W2</accession>
<evidence type="ECO:0000256" key="1">
    <source>
        <dbReference type="ARBA" id="ARBA00004141"/>
    </source>
</evidence>
<keyword evidence="4 5" id="KW-0472">Membrane</keyword>
<feature type="non-terminal residue" evidence="7">
    <location>
        <position position="1"/>
    </location>
</feature>
<reference evidence="7" key="1">
    <citation type="journal article" date="2018" name="Genome Biol.">
        <title>SKESA: strategic k-mer extension for scrupulous assemblies.</title>
        <authorList>
            <person name="Souvorov A."/>
            <person name="Agarwala R."/>
            <person name="Lipman D.J."/>
        </authorList>
    </citation>
    <scope>NUCLEOTIDE SEQUENCE</scope>
    <source>
        <strain evidence="7">165-86</strain>
    </source>
</reference>
<evidence type="ECO:0000259" key="6">
    <source>
        <dbReference type="Pfam" id="PF04932"/>
    </source>
</evidence>
<keyword evidence="2 5" id="KW-0812">Transmembrane</keyword>
<evidence type="ECO:0000256" key="3">
    <source>
        <dbReference type="ARBA" id="ARBA00022989"/>
    </source>
</evidence>
<name>A0A737Y5W2_SALER</name>
<feature type="transmembrane region" description="Helical" evidence="5">
    <location>
        <begin position="31"/>
        <end position="48"/>
    </location>
</feature>
<gene>
    <name evidence="7" type="ORF">G4W81_004964</name>
</gene>
<evidence type="ECO:0000313" key="7">
    <source>
        <dbReference type="EMBL" id="HAE8613185.1"/>
    </source>
</evidence>
<evidence type="ECO:0000256" key="5">
    <source>
        <dbReference type="SAM" id="Phobius"/>
    </source>
</evidence>
<comment type="subcellular location">
    <subcellularLocation>
        <location evidence="1">Membrane</location>
        <topology evidence="1">Multi-pass membrane protein</topology>
    </subcellularLocation>
</comment>
<dbReference type="AlphaFoldDB" id="A0A737Y5W2"/>
<evidence type="ECO:0000256" key="2">
    <source>
        <dbReference type="ARBA" id="ARBA00022692"/>
    </source>
</evidence>
<protein>
    <submittedName>
        <fullName evidence="7">O-antigen ligase RfaL</fullName>
    </submittedName>
</protein>
<reference evidence="7" key="2">
    <citation type="submission" date="2018-07" db="EMBL/GenBank/DDBJ databases">
        <authorList>
            <consortium name="NCBI Pathogen Detection Project"/>
        </authorList>
    </citation>
    <scope>NUCLEOTIDE SEQUENCE</scope>
    <source>
        <strain evidence="7">165-86</strain>
    </source>
</reference>
<feature type="domain" description="O-antigen ligase-related" evidence="6">
    <location>
        <begin position="2"/>
        <end position="93"/>
    </location>
</feature>
<proteinExistence type="predicted"/>
<dbReference type="GO" id="GO:0016874">
    <property type="term" value="F:ligase activity"/>
    <property type="evidence" value="ECO:0007669"/>
    <property type="project" value="UniProtKB-KW"/>
</dbReference>
<comment type="caution">
    <text evidence="7">The sequence shown here is derived from an EMBL/GenBank/DDBJ whole genome shotgun (WGS) entry which is preliminary data.</text>
</comment>
<evidence type="ECO:0000256" key="4">
    <source>
        <dbReference type="ARBA" id="ARBA00023136"/>
    </source>
</evidence>